<accession>A0A932M298</accession>
<organism evidence="15 16">
    <name type="scientific">Tectimicrobiota bacterium</name>
    <dbReference type="NCBI Taxonomy" id="2528274"/>
    <lineage>
        <taxon>Bacteria</taxon>
        <taxon>Pseudomonadati</taxon>
        <taxon>Nitrospinota/Tectimicrobiota group</taxon>
        <taxon>Candidatus Tectimicrobiota</taxon>
    </lineage>
</organism>
<evidence type="ECO:0000256" key="10">
    <source>
        <dbReference type="ARBA" id="ARBA00023008"/>
    </source>
</evidence>
<keyword evidence="9" id="KW-0560">Oxidoreductase</keyword>
<evidence type="ECO:0000256" key="11">
    <source>
        <dbReference type="ARBA" id="ARBA00049340"/>
    </source>
</evidence>
<dbReference type="InterPro" id="IPR011707">
    <property type="entry name" value="Cu-oxidase-like_N"/>
</dbReference>
<feature type="binding site" description="type 1 copper site" evidence="12">
    <location>
        <position position="175"/>
    </location>
    <ligand>
        <name>Cu cation</name>
        <dbReference type="ChEBI" id="CHEBI:23378"/>
        <label>1</label>
    </ligand>
</feature>
<dbReference type="SUPFAM" id="SSF49503">
    <property type="entry name" value="Cupredoxins"/>
    <property type="match status" value="2"/>
</dbReference>
<evidence type="ECO:0000256" key="5">
    <source>
        <dbReference type="ARBA" id="ARBA00011882"/>
    </source>
</evidence>
<dbReference type="GO" id="GO:0005507">
    <property type="term" value="F:copper ion binding"/>
    <property type="evidence" value="ECO:0007669"/>
    <property type="project" value="InterPro"/>
</dbReference>
<dbReference type="Pfam" id="PF07732">
    <property type="entry name" value="Cu-oxidase_3"/>
    <property type="match status" value="1"/>
</dbReference>
<keyword evidence="8" id="KW-0677">Repeat</keyword>
<protein>
    <recommendedName>
        <fullName evidence="6">Copper-containing nitrite reductase</fullName>
        <ecNumber evidence="5">1.7.2.1</ecNumber>
    </recommendedName>
</protein>
<dbReference type="EC" id="1.7.2.1" evidence="5"/>
<evidence type="ECO:0000259" key="13">
    <source>
        <dbReference type="Pfam" id="PF07731"/>
    </source>
</evidence>
<dbReference type="Proteomes" id="UP000741360">
    <property type="component" value="Unassembled WGS sequence"/>
</dbReference>
<evidence type="ECO:0000259" key="14">
    <source>
        <dbReference type="Pfam" id="PF07732"/>
    </source>
</evidence>
<evidence type="ECO:0000256" key="3">
    <source>
        <dbReference type="ARBA" id="ARBA00010609"/>
    </source>
</evidence>
<keyword evidence="7 12" id="KW-0479">Metal-binding</keyword>
<comment type="cofactor">
    <cofactor evidence="1 12">
        <name>Cu(+)</name>
        <dbReference type="ChEBI" id="CHEBI:49552"/>
    </cofactor>
</comment>
<dbReference type="CDD" id="cd11024">
    <property type="entry name" value="CuRO_1_2DMCO_NIR_like"/>
    <property type="match status" value="1"/>
</dbReference>
<evidence type="ECO:0000256" key="6">
    <source>
        <dbReference type="ARBA" id="ARBA00017290"/>
    </source>
</evidence>
<gene>
    <name evidence="15" type="ORF">HYY65_14835</name>
</gene>
<dbReference type="InterPro" id="IPR006311">
    <property type="entry name" value="TAT_signal"/>
</dbReference>
<dbReference type="PROSITE" id="PS51318">
    <property type="entry name" value="TAT"/>
    <property type="match status" value="1"/>
</dbReference>
<evidence type="ECO:0000256" key="7">
    <source>
        <dbReference type="ARBA" id="ARBA00022723"/>
    </source>
</evidence>
<comment type="cofactor">
    <cofactor evidence="2 12">
        <name>Cu(2+)</name>
        <dbReference type="ChEBI" id="CHEBI:29036"/>
    </cofactor>
</comment>
<evidence type="ECO:0000313" key="15">
    <source>
        <dbReference type="EMBL" id="MBI3016300.1"/>
    </source>
</evidence>
<evidence type="ECO:0000256" key="12">
    <source>
        <dbReference type="PIRSR" id="PIRSR601287-1"/>
    </source>
</evidence>
<comment type="caution">
    <text evidence="15">The sequence shown here is derived from an EMBL/GenBank/DDBJ whole genome shotgun (WGS) entry which is preliminary data.</text>
</comment>
<feature type="binding site" description="type 1 copper site" evidence="12">
    <location>
        <position position="139"/>
    </location>
    <ligand>
        <name>Cu cation</name>
        <dbReference type="ChEBI" id="CHEBI:23378"/>
        <label>1</label>
    </ligand>
</feature>
<evidence type="ECO:0000256" key="1">
    <source>
        <dbReference type="ARBA" id="ARBA00001960"/>
    </source>
</evidence>
<dbReference type="PANTHER" id="PTHR11709:SF394">
    <property type="entry name" value="FI03373P-RELATED"/>
    <property type="match status" value="1"/>
</dbReference>
<dbReference type="Gene3D" id="2.60.40.420">
    <property type="entry name" value="Cupredoxins - blue copper proteins"/>
    <property type="match status" value="2"/>
</dbReference>
<comment type="catalytic activity">
    <reaction evidence="11">
        <text>nitric oxide + Fe(III)-[cytochrome c] + H2O = Fe(II)-[cytochrome c] + nitrite + 2 H(+)</text>
        <dbReference type="Rhea" id="RHEA:15233"/>
        <dbReference type="Rhea" id="RHEA-COMP:10350"/>
        <dbReference type="Rhea" id="RHEA-COMP:14399"/>
        <dbReference type="ChEBI" id="CHEBI:15377"/>
        <dbReference type="ChEBI" id="CHEBI:15378"/>
        <dbReference type="ChEBI" id="CHEBI:16301"/>
        <dbReference type="ChEBI" id="CHEBI:16480"/>
        <dbReference type="ChEBI" id="CHEBI:29033"/>
        <dbReference type="ChEBI" id="CHEBI:29034"/>
        <dbReference type="EC" id="1.7.2.1"/>
    </reaction>
</comment>
<feature type="binding site" description="type 1 copper site" evidence="12">
    <location>
        <position position="183"/>
    </location>
    <ligand>
        <name>Cu cation</name>
        <dbReference type="ChEBI" id="CHEBI:23378"/>
        <label>1</label>
    </ligand>
</feature>
<feature type="domain" description="Plastocyanin-like" evidence="13">
    <location>
        <begin position="220"/>
        <end position="328"/>
    </location>
</feature>
<feature type="domain" description="Plastocyanin-like" evidence="14">
    <location>
        <begin position="91"/>
        <end position="198"/>
    </location>
</feature>
<dbReference type="InterPro" id="IPR045087">
    <property type="entry name" value="Cu-oxidase_fam"/>
</dbReference>
<feature type="binding site" description="type 1 copper site" evidence="12">
    <location>
        <position position="134"/>
    </location>
    <ligand>
        <name>Cu cation</name>
        <dbReference type="ChEBI" id="CHEBI:23378"/>
        <label>1</label>
    </ligand>
</feature>
<dbReference type="InterPro" id="IPR001287">
    <property type="entry name" value="NO2-reductase_Cu"/>
</dbReference>
<dbReference type="GO" id="GO:0050421">
    <property type="term" value="F:nitrite reductase (NO-forming) activity"/>
    <property type="evidence" value="ECO:0007669"/>
    <property type="project" value="UniProtKB-EC"/>
</dbReference>
<dbReference type="Pfam" id="PF07731">
    <property type="entry name" value="Cu-oxidase_2"/>
    <property type="match status" value="1"/>
</dbReference>
<evidence type="ECO:0000313" key="16">
    <source>
        <dbReference type="Proteomes" id="UP000741360"/>
    </source>
</evidence>
<evidence type="ECO:0000256" key="9">
    <source>
        <dbReference type="ARBA" id="ARBA00023002"/>
    </source>
</evidence>
<reference evidence="15" key="1">
    <citation type="submission" date="2020-07" db="EMBL/GenBank/DDBJ databases">
        <title>Huge and variable diversity of episymbiotic CPR bacteria and DPANN archaea in groundwater ecosystems.</title>
        <authorList>
            <person name="He C.Y."/>
            <person name="Keren R."/>
            <person name="Whittaker M."/>
            <person name="Farag I.F."/>
            <person name="Doudna J."/>
            <person name="Cate J.H.D."/>
            <person name="Banfield J.F."/>
        </authorList>
    </citation>
    <scope>NUCLEOTIDE SEQUENCE</scope>
    <source>
        <strain evidence="15">NC_groundwater_717_Ag_S-0.2um_59_8</strain>
    </source>
</reference>
<keyword evidence="10 12" id="KW-0186">Copper</keyword>
<evidence type="ECO:0000256" key="8">
    <source>
        <dbReference type="ARBA" id="ARBA00022737"/>
    </source>
</evidence>
<dbReference type="InterPro" id="IPR008972">
    <property type="entry name" value="Cupredoxin"/>
</dbReference>
<dbReference type="InterPro" id="IPR011706">
    <property type="entry name" value="Cu-oxidase_C"/>
</dbReference>
<name>A0A932M298_UNCTE</name>
<dbReference type="AlphaFoldDB" id="A0A932M298"/>
<feature type="binding site" description="type 1 copper site" evidence="12">
    <location>
        <position position="174"/>
    </location>
    <ligand>
        <name>Cu cation</name>
        <dbReference type="ChEBI" id="CHEBI:23378"/>
        <label>1</label>
    </ligand>
</feature>
<comment type="similarity">
    <text evidence="3">Belongs to the multicopper oxidase family.</text>
</comment>
<feature type="binding site" description="type 1 copper site" evidence="12">
    <location>
        <position position="312"/>
    </location>
    <ligand>
        <name>Cu cation</name>
        <dbReference type="ChEBI" id="CHEBI:23378"/>
        <label>1</label>
    </ligand>
</feature>
<dbReference type="PRINTS" id="PR00695">
    <property type="entry name" value="CUNO2RDTASE"/>
</dbReference>
<dbReference type="PANTHER" id="PTHR11709">
    <property type="entry name" value="MULTI-COPPER OXIDASE"/>
    <property type="match status" value="1"/>
</dbReference>
<evidence type="ECO:0000256" key="4">
    <source>
        <dbReference type="ARBA" id="ARBA00011233"/>
    </source>
</evidence>
<dbReference type="EMBL" id="JACPSX010000287">
    <property type="protein sequence ID" value="MBI3016300.1"/>
    <property type="molecule type" value="Genomic_DNA"/>
</dbReference>
<sequence>MVSRREFLKYGLGGTAALGAATLAASAGGQTSGHVPAAGASGHAVMIPKVPRTFGDFNPMAFLTSFDYGRVQRLSDGTTLREYKIVAVDKEIEVAPGVKFPAWTYNGTVPGPTLRCTEGDLLRVHFTNAGSHPHTIHFHGIHPDNMDGVFEIVPTGGTFTYEFHAEPFGLFLYHCHVMPIKAHIHKGLYGAFLVDPRQPRPPAREMIMVMNGFDTDLDGENEFYTVNGVANYYAAHPIPVKVGELIRVYLVNLTEFDLINSFHLHANMFRLYRTGTNLTQYEYTDTVMLCQGERCVLEFTYKYPGKYMFHAHQSEFAELGWMGFFEVTGSTGVG</sequence>
<proteinExistence type="inferred from homology"/>
<evidence type="ECO:0000256" key="2">
    <source>
        <dbReference type="ARBA" id="ARBA00001973"/>
    </source>
</evidence>
<comment type="subunit">
    <text evidence="4">Homotrimer.</text>
</comment>